<comment type="caution">
    <text evidence="8">The sequence shown here is derived from an EMBL/GenBank/DDBJ whole genome shotgun (WGS) entry which is preliminary data.</text>
</comment>
<evidence type="ECO:0000313" key="8">
    <source>
        <dbReference type="EMBL" id="KAH3678424.1"/>
    </source>
</evidence>
<evidence type="ECO:0000256" key="4">
    <source>
        <dbReference type="ARBA" id="ARBA00039775"/>
    </source>
</evidence>
<feature type="region of interest" description="Disordered" evidence="6">
    <location>
        <begin position="126"/>
        <end position="223"/>
    </location>
</feature>
<dbReference type="GO" id="GO:0006272">
    <property type="term" value="P:leading strand elongation"/>
    <property type="evidence" value="ECO:0007669"/>
    <property type="project" value="TreeGrafter"/>
</dbReference>
<dbReference type="InterPro" id="IPR003958">
    <property type="entry name" value="CBFA_NFYB_domain"/>
</dbReference>
<accession>A0A9P8TGZ0</accession>
<feature type="domain" description="Transcription factor CBF/NF-Y/archaeal histone" evidence="7">
    <location>
        <begin position="30"/>
        <end position="94"/>
    </location>
</feature>
<dbReference type="GO" id="GO:0031490">
    <property type="term" value="F:chromatin DNA binding"/>
    <property type="evidence" value="ECO:0007669"/>
    <property type="project" value="TreeGrafter"/>
</dbReference>
<dbReference type="GO" id="GO:0046982">
    <property type="term" value="F:protein heterodimerization activity"/>
    <property type="evidence" value="ECO:0007669"/>
    <property type="project" value="InterPro"/>
</dbReference>
<evidence type="ECO:0000313" key="9">
    <source>
        <dbReference type="Proteomes" id="UP000769528"/>
    </source>
</evidence>
<protein>
    <recommendedName>
        <fullName evidence="4">DNA polymerase epsilon subunit D</fullName>
    </recommendedName>
    <alternativeName>
        <fullName evidence="5">DNA polymerase II subunit D</fullName>
    </alternativeName>
</protein>
<keyword evidence="3" id="KW-0539">Nucleus</keyword>
<sequence>MPPKGWRKNTEGSHPVSTKERDQISIDDILFPRATVTRIARSALTDGGLISKDSALAIQRSATVFVSYLLVSARQNTKKFDRKVVGPQDIIAALENTEFASFIPHIQTQLDKFQIQKEIYNHKKREKYAAERSAKEKENAGNDTVDDNDNEKKRVGQKESDDDENSNNDKDEDQEEAEDEDESDDEGEDENEETQNANNEEPQVKKLKKTKTDREDTVSEKES</sequence>
<dbReference type="Gene3D" id="1.10.20.10">
    <property type="entry name" value="Histone, subunit A"/>
    <property type="match status" value="1"/>
</dbReference>
<dbReference type="Pfam" id="PF00808">
    <property type="entry name" value="CBFD_NFYB_HMF"/>
    <property type="match status" value="1"/>
</dbReference>
<dbReference type="GO" id="GO:0031507">
    <property type="term" value="P:heterochromatin formation"/>
    <property type="evidence" value="ECO:0007669"/>
    <property type="project" value="TreeGrafter"/>
</dbReference>
<dbReference type="AlphaFoldDB" id="A0A9P8TGZ0"/>
<dbReference type="CDD" id="cd22928">
    <property type="entry name" value="HFD_POLE3_DPB4"/>
    <property type="match status" value="1"/>
</dbReference>
<dbReference type="Proteomes" id="UP000769528">
    <property type="component" value="Unassembled WGS sequence"/>
</dbReference>
<name>A0A9P8TGZ0_9ASCO</name>
<dbReference type="OrthoDB" id="1707486at2759"/>
<reference evidence="8" key="1">
    <citation type="journal article" date="2021" name="Open Biol.">
        <title>Shared evolutionary footprints suggest mitochondrial oxidative damage underlies multiple complex I losses in fungi.</title>
        <authorList>
            <person name="Schikora-Tamarit M.A."/>
            <person name="Marcet-Houben M."/>
            <person name="Nosek J."/>
            <person name="Gabaldon T."/>
        </authorList>
    </citation>
    <scope>NUCLEOTIDE SEQUENCE</scope>
    <source>
        <strain evidence="8">CBS6341</strain>
    </source>
</reference>
<evidence type="ECO:0000256" key="1">
    <source>
        <dbReference type="ARBA" id="ARBA00004123"/>
    </source>
</evidence>
<evidence type="ECO:0000256" key="5">
    <source>
        <dbReference type="ARBA" id="ARBA00042096"/>
    </source>
</evidence>
<dbReference type="SUPFAM" id="SSF47113">
    <property type="entry name" value="Histone-fold"/>
    <property type="match status" value="1"/>
</dbReference>
<dbReference type="GO" id="GO:0008623">
    <property type="term" value="C:CHRAC"/>
    <property type="evidence" value="ECO:0007669"/>
    <property type="project" value="TreeGrafter"/>
</dbReference>
<dbReference type="PANTHER" id="PTHR46172">
    <property type="entry name" value="DNA POLYMERASE EPSILON SUBUNIT 3"/>
    <property type="match status" value="1"/>
</dbReference>
<dbReference type="InterPro" id="IPR051377">
    <property type="entry name" value="DNA_Pol-Epsilon_Subunit"/>
</dbReference>
<dbReference type="GO" id="GO:0006974">
    <property type="term" value="P:DNA damage response"/>
    <property type="evidence" value="ECO:0007669"/>
    <property type="project" value="TreeGrafter"/>
</dbReference>
<feature type="region of interest" description="Disordered" evidence="6">
    <location>
        <begin position="1"/>
        <end position="20"/>
    </location>
</feature>
<evidence type="ECO:0000259" key="7">
    <source>
        <dbReference type="Pfam" id="PF00808"/>
    </source>
</evidence>
<dbReference type="GO" id="GO:0008622">
    <property type="term" value="C:epsilon DNA polymerase complex"/>
    <property type="evidence" value="ECO:0007669"/>
    <property type="project" value="TreeGrafter"/>
</dbReference>
<proteinExistence type="predicted"/>
<gene>
    <name evidence="8" type="ORF">WICMUC_001441</name>
</gene>
<comment type="subcellular location">
    <subcellularLocation>
        <location evidence="1">Nucleus</location>
    </subcellularLocation>
</comment>
<evidence type="ECO:0000256" key="6">
    <source>
        <dbReference type="SAM" id="MobiDB-lite"/>
    </source>
</evidence>
<dbReference type="EMBL" id="JAEUBF010000443">
    <property type="protein sequence ID" value="KAH3678424.1"/>
    <property type="molecule type" value="Genomic_DNA"/>
</dbReference>
<evidence type="ECO:0000256" key="3">
    <source>
        <dbReference type="ARBA" id="ARBA00023242"/>
    </source>
</evidence>
<feature type="compositionally biased region" description="Acidic residues" evidence="6">
    <location>
        <begin position="160"/>
        <end position="193"/>
    </location>
</feature>
<dbReference type="InterPro" id="IPR009072">
    <property type="entry name" value="Histone-fold"/>
</dbReference>
<reference evidence="8" key="2">
    <citation type="submission" date="2021-01" db="EMBL/GenBank/DDBJ databases">
        <authorList>
            <person name="Schikora-Tamarit M.A."/>
        </authorList>
    </citation>
    <scope>NUCLEOTIDE SEQUENCE</scope>
    <source>
        <strain evidence="8">CBS6341</strain>
    </source>
</reference>
<keyword evidence="9" id="KW-1185">Reference proteome</keyword>
<dbReference type="PANTHER" id="PTHR46172:SF1">
    <property type="entry name" value="DNA POLYMERASE EPSILON SUBUNIT 3"/>
    <property type="match status" value="1"/>
</dbReference>
<feature type="compositionally biased region" description="Basic and acidic residues" evidence="6">
    <location>
        <begin position="127"/>
        <end position="140"/>
    </location>
</feature>
<keyword evidence="2" id="KW-0235">DNA replication</keyword>
<organism evidence="8 9">
    <name type="scientific">Wickerhamomyces mucosus</name>
    <dbReference type="NCBI Taxonomy" id="1378264"/>
    <lineage>
        <taxon>Eukaryota</taxon>
        <taxon>Fungi</taxon>
        <taxon>Dikarya</taxon>
        <taxon>Ascomycota</taxon>
        <taxon>Saccharomycotina</taxon>
        <taxon>Saccharomycetes</taxon>
        <taxon>Phaffomycetales</taxon>
        <taxon>Wickerhamomycetaceae</taxon>
        <taxon>Wickerhamomyces</taxon>
    </lineage>
</organism>
<feature type="compositionally biased region" description="Basic and acidic residues" evidence="6">
    <location>
        <begin position="210"/>
        <end position="223"/>
    </location>
</feature>
<feature type="compositionally biased region" description="Basic and acidic residues" evidence="6">
    <location>
        <begin position="150"/>
        <end position="159"/>
    </location>
</feature>
<evidence type="ECO:0000256" key="2">
    <source>
        <dbReference type="ARBA" id="ARBA00022705"/>
    </source>
</evidence>